<keyword evidence="3" id="KW-0812">Transmembrane</keyword>
<dbReference type="AlphaFoldDB" id="A0A7W3SV50"/>
<evidence type="ECO:0000256" key="2">
    <source>
        <dbReference type="ARBA" id="ARBA00007400"/>
    </source>
</evidence>
<name>A0A7W3SV50_9BACL</name>
<comment type="caution">
    <text evidence="5">The sequence shown here is derived from an EMBL/GenBank/DDBJ whole genome shotgun (WGS) entry which is preliminary data.</text>
</comment>
<evidence type="ECO:0000313" key="6">
    <source>
        <dbReference type="Proteomes" id="UP000567067"/>
    </source>
</evidence>
<dbReference type="InterPro" id="IPR002656">
    <property type="entry name" value="Acyl_transf_3_dom"/>
</dbReference>
<feature type="transmembrane region" description="Helical" evidence="3">
    <location>
        <begin position="42"/>
        <end position="61"/>
    </location>
</feature>
<feature type="transmembrane region" description="Helical" evidence="3">
    <location>
        <begin position="254"/>
        <end position="271"/>
    </location>
</feature>
<feature type="transmembrane region" description="Helical" evidence="3">
    <location>
        <begin position="81"/>
        <end position="100"/>
    </location>
</feature>
<feature type="transmembrane region" description="Helical" evidence="3">
    <location>
        <begin position="219"/>
        <end position="242"/>
    </location>
</feature>
<reference evidence="5 6" key="1">
    <citation type="submission" date="2020-08" db="EMBL/GenBank/DDBJ databases">
        <title>Genomic Encyclopedia of Type Strains, Phase III (KMG-III): the genomes of soil and plant-associated and newly described type strains.</title>
        <authorList>
            <person name="Whitman W."/>
        </authorList>
    </citation>
    <scope>NUCLEOTIDE SEQUENCE [LARGE SCALE GENOMIC DNA]</scope>
    <source>
        <strain evidence="5 6">CECT 8693</strain>
    </source>
</reference>
<keyword evidence="3" id="KW-0472">Membrane</keyword>
<accession>A0A7W3SV50</accession>
<gene>
    <name evidence="5" type="ORF">FHR92_003252</name>
</gene>
<evidence type="ECO:0000256" key="1">
    <source>
        <dbReference type="ARBA" id="ARBA00004370"/>
    </source>
</evidence>
<keyword evidence="3" id="KW-1133">Transmembrane helix</keyword>
<feature type="transmembrane region" description="Helical" evidence="3">
    <location>
        <begin position="292"/>
        <end position="311"/>
    </location>
</feature>
<organism evidence="5 6">
    <name type="scientific">Fontibacillus solani</name>
    <dbReference type="NCBI Taxonomy" id="1572857"/>
    <lineage>
        <taxon>Bacteria</taxon>
        <taxon>Bacillati</taxon>
        <taxon>Bacillota</taxon>
        <taxon>Bacilli</taxon>
        <taxon>Bacillales</taxon>
        <taxon>Paenibacillaceae</taxon>
        <taxon>Fontibacillus</taxon>
    </lineage>
</organism>
<dbReference type="Proteomes" id="UP000567067">
    <property type="component" value="Unassembled WGS sequence"/>
</dbReference>
<dbReference type="RefSeq" id="WP_182537162.1">
    <property type="nucleotide sequence ID" value="NZ_JACJIP010000022.1"/>
</dbReference>
<evidence type="ECO:0000259" key="4">
    <source>
        <dbReference type="Pfam" id="PF01757"/>
    </source>
</evidence>
<proteinExistence type="inferred from homology"/>
<feature type="transmembrane region" description="Helical" evidence="3">
    <location>
        <begin position="12"/>
        <end position="30"/>
    </location>
</feature>
<evidence type="ECO:0000256" key="3">
    <source>
        <dbReference type="SAM" id="Phobius"/>
    </source>
</evidence>
<comment type="subcellular location">
    <subcellularLocation>
        <location evidence="1">Membrane</location>
    </subcellularLocation>
</comment>
<protein>
    <recommendedName>
        <fullName evidence="4">Acyltransferase 3 domain-containing protein</fullName>
    </recommendedName>
</protein>
<comment type="similarity">
    <text evidence="2">Belongs to the acyltransferase 3 family.</text>
</comment>
<feature type="transmembrane region" description="Helical" evidence="3">
    <location>
        <begin position="187"/>
        <end position="207"/>
    </location>
</feature>
<sequence length="365" mass="41915">MRSTNNITDIFRFIACFCIVWFHSSYYGLLDGSYQRPLVDEFKLYTIMWAMPFFYVVSSRLALKSMINAPISKVLSKIQKLLVIIFICIVIYDIPNYILYEGYSRYPFHLFVRGDSFSAIIQDAWNTFITVNYSPGYFLIHLIVIYAFAYLASRVINNVIGRWSIIVICTGVLLGITFVPLDVTNVVSSYLLLNKLALGTMAIGFLYESLNISKLVKNYSPKSSIVVMMSIMIPIVIMGFVYGRLHWGELNGTPWKASIPIWMSIFFLYIGDKFSTIDLKWCSKISKWGRDYSFGVFILHYWVLIWISLIIPKVGAFLGYENPSLIVFVLINVVGFLVALILTYFLGKSRITRGFINVGTVKRMF</sequence>
<dbReference type="GO" id="GO:0016747">
    <property type="term" value="F:acyltransferase activity, transferring groups other than amino-acyl groups"/>
    <property type="evidence" value="ECO:0007669"/>
    <property type="project" value="InterPro"/>
</dbReference>
<feature type="transmembrane region" description="Helical" evidence="3">
    <location>
        <begin position="135"/>
        <end position="152"/>
    </location>
</feature>
<feature type="transmembrane region" description="Helical" evidence="3">
    <location>
        <begin position="323"/>
        <end position="346"/>
    </location>
</feature>
<feature type="domain" description="Acyltransferase 3" evidence="4">
    <location>
        <begin position="9"/>
        <end position="343"/>
    </location>
</feature>
<keyword evidence="6" id="KW-1185">Reference proteome</keyword>
<dbReference type="EMBL" id="JACJIP010000022">
    <property type="protein sequence ID" value="MBA9086772.1"/>
    <property type="molecule type" value="Genomic_DNA"/>
</dbReference>
<feature type="transmembrane region" description="Helical" evidence="3">
    <location>
        <begin position="159"/>
        <end position="181"/>
    </location>
</feature>
<evidence type="ECO:0000313" key="5">
    <source>
        <dbReference type="EMBL" id="MBA9086772.1"/>
    </source>
</evidence>
<dbReference type="Pfam" id="PF01757">
    <property type="entry name" value="Acyl_transf_3"/>
    <property type="match status" value="1"/>
</dbReference>